<dbReference type="Pfam" id="PF12348">
    <property type="entry name" value="CLASP_N"/>
    <property type="match status" value="1"/>
</dbReference>
<protein>
    <submittedName>
        <fullName evidence="4">Aste57867_13961 protein</fullName>
    </submittedName>
</protein>
<evidence type="ECO:0000259" key="2">
    <source>
        <dbReference type="Pfam" id="PF12348"/>
    </source>
</evidence>
<feature type="region of interest" description="Disordered" evidence="1">
    <location>
        <begin position="428"/>
        <end position="485"/>
    </location>
</feature>
<evidence type="ECO:0000256" key="1">
    <source>
        <dbReference type="SAM" id="MobiDB-lite"/>
    </source>
</evidence>
<reference evidence="3" key="2">
    <citation type="submission" date="2019-06" db="EMBL/GenBank/DDBJ databases">
        <title>Genomics analysis of Aphanomyces spp. identifies a new class of oomycete effector associated with host adaptation.</title>
        <authorList>
            <person name="Gaulin E."/>
        </authorList>
    </citation>
    <scope>NUCLEOTIDE SEQUENCE</scope>
    <source>
        <strain evidence="3">CBS 578.67</strain>
    </source>
</reference>
<feature type="compositionally biased region" description="Basic and acidic residues" evidence="1">
    <location>
        <begin position="296"/>
        <end position="311"/>
    </location>
</feature>
<dbReference type="Gene3D" id="1.25.10.10">
    <property type="entry name" value="Leucine-rich Repeat Variant"/>
    <property type="match status" value="1"/>
</dbReference>
<keyword evidence="5" id="KW-1185">Reference proteome</keyword>
<evidence type="ECO:0000313" key="4">
    <source>
        <dbReference type="EMBL" id="VFT90791.1"/>
    </source>
</evidence>
<dbReference type="OrthoDB" id="79848at2759"/>
<dbReference type="EMBL" id="CAADRA010005519">
    <property type="protein sequence ID" value="VFT90791.1"/>
    <property type="molecule type" value="Genomic_DNA"/>
</dbReference>
<name>A0A485L0E1_9STRA</name>
<evidence type="ECO:0000313" key="5">
    <source>
        <dbReference type="Proteomes" id="UP000332933"/>
    </source>
</evidence>
<dbReference type="InterPro" id="IPR024395">
    <property type="entry name" value="CLASP_N_dom"/>
</dbReference>
<dbReference type="Proteomes" id="UP000332933">
    <property type="component" value="Unassembled WGS sequence"/>
</dbReference>
<feature type="compositionally biased region" description="Basic residues" evidence="1">
    <location>
        <begin position="469"/>
        <end position="482"/>
    </location>
</feature>
<dbReference type="SUPFAM" id="SSF48371">
    <property type="entry name" value="ARM repeat"/>
    <property type="match status" value="1"/>
</dbReference>
<organism evidence="4 5">
    <name type="scientific">Aphanomyces stellatus</name>
    <dbReference type="NCBI Taxonomy" id="120398"/>
    <lineage>
        <taxon>Eukaryota</taxon>
        <taxon>Sar</taxon>
        <taxon>Stramenopiles</taxon>
        <taxon>Oomycota</taxon>
        <taxon>Saprolegniomycetes</taxon>
        <taxon>Saprolegniales</taxon>
        <taxon>Verrucalvaceae</taxon>
        <taxon>Aphanomyces</taxon>
    </lineage>
</organism>
<dbReference type="InterPro" id="IPR016024">
    <property type="entry name" value="ARM-type_fold"/>
</dbReference>
<gene>
    <name evidence="4" type="primary">Aste57867_13961</name>
    <name evidence="3" type="ORF">As57867_013910</name>
    <name evidence="4" type="ORF">ASTE57867_13961</name>
</gene>
<sequence length="745" mass="81580">MESLLEKIDICEKLHASPKAAEWTRRVNSMKQVEAAACALAMASLLDPGVQSTIVAAVQGLVDGFRAALTDTRPAVIKQTCSLVGTLAWTCGTAFEPITEALLVPVLLMATKKKQTQVIALAARQCLHSLCKATQFPISLLQKAFHAGKHDDNLRMVCMSLVVLILRYWDPDAVLAREVYMPLREIVLRSVRDKEAAVQAQGRMALCLLCEYGCVENEQTRSSLRRLIYCRQESLHDLVTVVRSDVLDAIAAEYPESVFAMERLHLLQAIENATDSLLSVIPETDFENEDEEEEAETPKLEPGEATPWREKWSDSVTAHAALLDDDDKAYWLSKASVEAVFEEETMDEDGTTRPEPVVSMAAWWHQTQAYEQSGGKMMHDEMEEKSAPANMPEDCPMSRHHHPIAGPTMDKLNASAVAMEDAIGLKTFPPPPSGEDQAAKVQRTQENPVQATVAGKVTTEKSKPPAHNTPKHRRHSSYHRKRDTQLELALEDDRAHRSVGVVDTDTLQEVEWMTPVKMASVLRGDASSSQAPLPSSAHVQSTLDAILLSMDKLDKLSSKMDKLTLEHLAAPVSAPPTTIVVPSMVGPVPPHAIAAPPADSLAPPPKVALPSKPPVNLHHRPLTPHTPPTLSGWDHVHPILCLLYAVFGIVAATTAFVHAPPSSSMSLQPQLELLWEQKATATASQLDRLHRLLQNLSADVQQLQSPSPPSPDVWLLEWPDTLALMAARLDAQLASIQCTAPSSCP</sequence>
<accession>A0A485L0E1</accession>
<feature type="region of interest" description="Disordered" evidence="1">
    <location>
        <begin position="285"/>
        <end position="311"/>
    </location>
</feature>
<dbReference type="EMBL" id="VJMH01005498">
    <property type="protein sequence ID" value="KAF0695197.1"/>
    <property type="molecule type" value="Genomic_DNA"/>
</dbReference>
<dbReference type="AlphaFoldDB" id="A0A485L0E1"/>
<feature type="compositionally biased region" description="Acidic residues" evidence="1">
    <location>
        <begin position="285"/>
        <end position="295"/>
    </location>
</feature>
<feature type="domain" description="CLASP N-terminal" evidence="2">
    <location>
        <begin position="50"/>
        <end position="206"/>
    </location>
</feature>
<dbReference type="InterPro" id="IPR011989">
    <property type="entry name" value="ARM-like"/>
</dbReference>
<evidence type="ECO:0000313" key="3">
    <source>
        <dbReference type="EMBL" id="KAF0695197.1"/>
    </source>
</evidence>
<proteinExistence type="predicted"/>
<reference evidence="4 5" key="1">
    <citation type="submission" date="2019-03" db="EMBL/GenBank/DDBJ databases">
        <authorList>
            <person name="Gaulin E."/>
            <person name="Dumas B."/>
        </authorList>
    </citation>
    <scope>NUCLEOTIDE SEQUENCE [LARGE SCALE GENOMIC DNA]</scope>
    <source>
        <strain evidence="4">CBS 568.67</strain>
    </source>
</reference>